<dbReference type="PANTHER" id="PTHR12547:SF18">
    <property type="entry name" value="PROTEIN TIS11"/>
    <property type="match status" value="1"/>
</dbReference>
<evidence type="ECO:0000256" key="3">
    <source>
        <dbReference type="ARBA" id="ARBA00022771"/>
    </source>
</evidence>
<dbReference type="SMART" id="SM00356">
    <property type="entry name" value="ZnF_C3H1"/>
    <property type="match status" value="3"/>
</dbReference>
<dbReference type="Proteomes" id="UP001295794">
    <property type="component" value="Unassembled WGS sequence"/>
</dbReference>
<reference evidence="8" key="1">
    <citation type="submission" date="2023-11" db="EMBL/GenBank/DDBJ databases">
        <authorList>
            <person name="De Vega J J."/>
            <person name="De Vega J J."/>
        </authorList>
    </citation>
    <scope>NUCLEOTIDE SEQUENCE</scope>
</reference>
<evidence type="ECO:0000256" key="5">
    <source>
        <dbReference type="PROSITE-ProRule" id="PRU00723"/>
    </source>
</evidence>
<feature type="region of interest" description="Disordered" evidence="6">
    <location>
        <begin position="295"/>
        <end position="369"/>
    </location>
</feature>
<sequence length="403" mass="44027">MTSTITPTPQPRARRPPPIKKRHTKPCRYYQNGTCPHAAQEDCDFAHVYAPSGLKSSPSPPPKQCRYWLQGVCTNGMWCQFRHGDDQDGVEELRITDYNIQVRSATTPGPEPVGLVPVVPPSPYFGQPSAIYFGPSPYQPHTPMETSPVASPAGSPTSEEEMYAQRPYYYSPYEPALGYSPAAIPSAFMAIPVFDTSMGPRALPLPATPGLSPRTFRPRSASYHTKPCRYFKPGSVCPSGDNCTFIHAYPRVSVSTESDRSPEAPSVRISHEPIAKKDYFPVSWRVIGGGVSLSDNKQPILPPFSDEEDVASDVSQDSASTFEMPSDGPSSNSDHELLVEPSVTSTIDFPSEGEDDTEENDAVLRRTPLKMTIPAVRQRASSGPSTPIGTHLVDVLRLFPAES</sequence>
<evidence type="ECO:0000256" key="1">
    <source>
        <dbReference type="ARBA" id="ARBA00022723"/>
    </source>
</evidence>
<dbReference type="AlphaFoldDB" id="A0AAD2GR81"/>
<evidence type="ECO:0000256" key="4">
    <source>
        <dbReference type="ARBA" id="ARBA00022833"/>
    </source>
</evidence>
<dbReference type="Pfam" id="PF14608">
    <property type="entry name" value="zf-CCCH_2"/>
    <property type="match status" value="2"/>
</dbReference>
<comment type="caution">
    <text evidence="8">The sequence shown here is derived from an EMBL/GenBank/DDBJ whole genome shotgun (WGS) entry which is preliminary data.</text>
</comment>
<keyword evidence="1 5" id="KW-0479">Metal-binding</keyword>
<evidence type="ECO:0000256" key="2">
    <source>
        <dbReference type="ARBA" id="ARBA00022737"/>
    </source>
</evidence>
<proteinExistence type="predicted"/>
<keyword evidence="2" id="KW-0677">Repeat</keyword>
<feature type="domain" description="C3H1-type" evidence="7">
    <location>
        <begin position="21"/>
        <end position="50"/>
    </location>
</feature>
<protein>
    <recommendedName>
        <fullName evidence="7">C3H1-type domain-containing protein</fullName>
    </recommendedName>
</protein>
<dbReference type="GO" id="GO:0003729">
    <property type="term" value="F:mRNA binding"/>
    <property type="evidence" value="ECO:0007669"/>
    <property type="project" value="InterPro"/>
</dbReference>
<dbReference type="InterPro" id="IPR036855">
    <property type="entry name" value="Znf_CCCH_sf"/>
</dbReference>
<feature type="zinc finger region" description="C3H1-type" evidence="5">
    <location>
        <begin position="222"/>
        <end position="250"/>
    </location>
</feature>
<dbReference type="EMBL" id="CAVNYO010000008">
    <property type="protein sequence ID" value="CAK5262087.1"/>
    <property type="molecule type" value="Genomic_DNA"/>
</dbReference>
<dbReference type="PANTHER" id="PTHR12547">
    <property type="entry name" value="CCCH ZINC FINGER/TIS11-RELATED"/>
    <property type="match status" value="1"/>
</dbReference>
<dbReference type="InterPro" id="IPR000571">
    <property type="entry name" value="Znf_CCCH"/>
</dbReference>
<dbReference type="Gene3D" id="4.10.1000.10">
    <property type="entry name" value="Zinc finger, CCCH-type"/>
    <property type="match status" value="2"/>
</dbReference>
<name>A0AAD2GR81_9AGAR</name>
<dbReference type="SUPFAM" id="SSF90229">
    <property type="entry name" value="CCCH zinc finger"/>
    <property type="match status" value="2"/>
</dbReference>
<dbReference type="InterPro" id="IPR045877">
    <property type="entry name" value="ZFP36-like"/>
</dbReference>
<gene>
    <name evidence="8" type="ORF">MYCIT1_LOCUS534</name>
</gene>
<feature type="zinc finger region" description="C3H1-type" evidence="5">
    <location>
        <begin position="21"/>
        <end position="50"/>
    </location>
</feature>
<feature type="compositionally biased region" description="Basic residues" evidence="6">
    <location>
        <begin position="12"/>
        <end position="25"/>
    </location>
</feature>
<evidence type="ECO:0000259" key="7">
    <source>
        <dbReference type="PROSITE" id="PS50103"/>
    </source>
</evidence>
<feature type="domain" description="C3H1-type" evidence="7">
    <location>
        <begin position="59"/>
        <end position="86"/>
    </location>
</feature>
<keyword evidence="3 5" id="KW-0863">Zinc-finger</keyword>
<evidence type="ECO:0000256" key="6">
    <source>
        <dbReference type="SAM" id="MobiDB-lite"/>
    </source>
</evidence>
<evidence type="ECO:0000313" key="9">
    <source>
        <dbReference type="Proteomes" id="UP001295794"/>
    </source>
</evidence>
<dbReference type="PROSITE" id="PS50103">
    <property type="entry name" value="ZF_C3H1"/>
    <property type="match status" value="3"/>
</dbReference>
<feature type="domain" description="C3H1-type" evidence="7">
    <location>
        <begin position="222"/>
        <end position="250"/>
    </location>
</feature>
<accession>A0AAD2GR81</accession>
<evidence type="ECO:0000313" key="8">
    <source>
        <dbReference type="EMBL" id="CAK5262087.1"/>
    </source>
</evidence>
<organism evidence="8 9">
    <name type="scientific">Mycena citricolor</name>
    <dbReference type="NCBI Taxonomy" id="2018698"/>
    <lineage>
        <taxon>Eukaryota</taxon>
        <taxon>Fungi</taxon>
        <taxon>Dikarya</taxon>
        <taxon>Basidiomycota</taxon>
        <taxon>Agaricomycotina</taxon>
        <taxon>Agaricomycetes</taxon>
        <taxon>Agaricomycetidae</taxon>
        <taxon>Agaricales</taxon>
        <taxon>Marasmiineae</taxon>
        <taxon>Mycenaceae</taxon>
        <taxon>Mycena</taxon>
    </lineage>
</organism>
<feature type="zinc finger region" description="C3H1-type" evidence="5">
    <location>
        <begin position="59"/>
        <end position="86"/>
    </location>
</feature>
<keyword evidence="4 5" id="KW-0862">Zinc</keyword>
<feature type="compositionally biased region" description="Acidic residues" evidence="6">
    <location>
        <begin position="351"/>
        <end position="361"/>
    </location>
</feature>
<keyword evidence="9" id="KW-1185">Reference proteome</keyword>
<dbReference type="GO" id="GO:0008270">
    <property type="term" value="F:zinc ion binding"/>
    <property type="evidence" value="ECO:0007669"/>
    <property type="project" value="UniProtKB-KW"/>
</dbReference>
<feature type="region of interest" description="Disordered" evidence="6">
    <location>
        <begin position="1"/>
        <end position="25"/>
    </location>
</feature>